<proteinExistence type="predicted"/>
<organism evidence="2 3">
    <name type="scientific">Chitinophaga caseinilytica</name>
    <dbReference type="NCBI Taxonomy" id="2267521"/>
    <lineage>
        <taxon>Bacteria</taxon>
        <taxon>Pseudomonadati</taxon>
        <taxon>Bacteroidota</taxon>
        <taxon>Chitinophagia</taxon>
        <taxon>Chitinophagales</taxon>
        <taxon>Chitinophagaceae</taxon>
        <taxon>Chitinophaga</taxon>
    </lineage>
</organism>
<evidence type="ECO:0000256" key="1">
    <source>
        <dbReference type="SAM" id="SignalP"/>
    </source>
</evidence>
<evidence type="ECO:0000313" key="2">
    <source>
        <dbReference type="EMBL" id="WZN46371.1"/>
    </source>
</evidence>
<feature type="chain" id="PRO_5047157343" description="GLPGLI family protein" evidence="1">
    <location>
        <begin position="25"/>
        <end position="220"/>
    </location>
</feature>
<keyword evidence="3" id="KW-1185">Reference proteome</keyword>
<feature type="signal peptide" evidence="1">
    <location>
        <begin position="1"/>
        <end position="24"/>
    </location>
</feature>
<dbReference type="EMBL" id="CP150096">
    <property type="protein sequence ID" value="WZN46371.1"/>
    <property type="molecule type" value="Genomic_DNA"/>
</dbReference>
<sequence length="220" mass="25033">MRKMSPLRLLVLAMILAASLPASAQRTISDARIAYKVEMPPEQLQMEAMFAGSSMTQYIRGNLSRVDMNFNVVNYIYLINSEKEDVITLMDNHGDKYLIRTDKKTYEADVKKFSAITFADQAETREIAGYKCRKAIGTMPDGATFEVYYTTDIIPENPYYNRRFQNLKGIPLEYEIVTKTGAKMRAIATRVDLSPVPASTFDVPRGYREITADELKRIRG</sequence>
<evidence type="ECO:0008006" key="4">
    <source>
        <dbReference type="Google" id="ProtNLM"/>
    </source>
</evidence>
<evidence type="ECO:0000313" key="3">
    <source>
        <dbReference type="Proteomes" id="UP001449657"/>
    </source>
</evidence>
<accession>A0ABZ2Z259</accession>
<name>A0ABZ2Z259_9BACT</name>
<reference evidence="2 3" key="1">
    <citation type="submission" date="2024-03" db="EMBL/GenBank/DDBJ databases">
        <title>Chitinophaga caseinilytica sp. nov., a casein hydrolysing bacterium isolated from forest soil.</title>
        <authorList>
            <person name="Lee D.S."/>
            <person name="Han D.M."/>
            <person name="Baek J.H."/>
            <person name="Choi D.G."/>
            <person name="Jeon J.H."/>
            <person name="Jeon C.O."/>
        </authorList>
    </citation>
    <scope>NUCLEOTIDE SEQUENCE [LARGE SCALE GENOMIC DNA]</scope>
    <source>
        <strain evidence="2 3">KACC 19118</strain>
    </source>
</reference>
<keyword evidence="1" id="KW-0732">Signal</keyword>
<dbReference type="RefSeq" id="WP_341841094.1">
    <property type="nucleotide sequence ID" value="NZ_CP149792.1"/>
</dbReference>
<protein>
    <recommendedName>
        <fullName evidence="4">GLPGLI family protein</fullName>
    </recommendedName>
</protein>
<gene>
    <name evidence="2" type="ORF">WJU22_26130</name>
</gene>
<dbReference type="Proteomes" id="UP001449657">
    <property type="component" value="Chromosome"/>
</dbReference>